<organism evidence="3 4">
    <name type="scientific">Dipteronia dyeriana</name>
    <dbReference type="NCBI Taxonomy" id="168575"/>
    <lineage>
        <taxon>Eukaryota</taxon>
        <taxon>Viridiplantae</taxon>
        <taxon>Streptophyta</taxon>
        <taxon>Embryophyta</taxon>
        <taxon>Tracheophyta</taxon>
        <taxon>Spermatophyta</taxon>
        <taxon>Magnoliopsida</taxon>
        <taxon>eudicotyledons</taxon>
        <taxon>Gunneridae</taxon>
        <taxon>Pentapetalae</taxon>
        <taxon>rosids</taxon>
        <taxon>malvids</taxon>
        <taxon>Sapindales</taxon>
        <taxon>Sapindaceae</taxon>
        <taxon>Hippocastanoideae</taxon>
        <taxon>Acereae</taxon>
        <taxon>Dipteronia</taxon>
    </lineage>
</organism>
<comment type="caution">
    <text evidence="3">The sequence shown here is derived from an EMBL/GenBank/DDBJ whole genome shotgun (WGS) entry which is preliminary data.</text>
</comment>
<feature type="repeat" description="PPR" evidence="2">
    <location>
        <begin position="273"/>
        <end position="307"/>
    </location>
</feature>
<dbReference type="InterPro" id="IPR011990">
    <property type="entry name" value="TPR-like_helical_dom_sf"/>
</dbReference>
<feature type="repeat" description="PPR" evidence="2">
    <location>
        <begin position="510"/>
        <end position="545"/>
    </location>
</feature>
<keyword evidence="4" id="KW-1185">Reference proteome</keyword>
<dbReference type="FunFam" id="1.25.40.10:FF:000436">
    <property type="entry name" value="Pentatricopeptide repeat-containing protein At5g39350 family"/>
    <property type="match status" value="1"/>
</dbReference>
<dbReference type="PROSITE" id="PS51375">
    <property type="entry name" value="PPR"/>
    <property type="match status" value="5"/>
</dbReference>
<dbReference type="EMBL" id="JANJYI010000008">
    <property type="protein sequence ID" value="KAK2637908.1"/>
    <property type="molecule type" value="Genomic_DNA"/>
</dbReference>
<dbReference type="NCBIfam" id="TIGR00756">
    <property type="entry name" value="PPR"/>
    <property type="match status" value="6"/>
</dbReference>
<reference evidence="3" key="1">
    <citation type="journal article" date="2023" name="Plant J.">
        <title>Genome sequences and population genomics provide insights into the demographic history, inbreeding, and mutation load of two 'living fossil' tree species of Dipteronia.</title>
        <authorList>
            <person name="Feng Y."/>
            <person name="Comes H.P."/>
            <person name="Chen J."/>
            <person name="Zhu S."/>
            <person name="Lu R."/>
            <person name="Zhang X."/>
            <person name="Li P."/>
            <person name="Qiu J."/>
            <person name="Olsen K.M."/>
            <person name="Qiu Y."/>
        </authorList>
    </citation>
    <scope>NUCLEOTIDE SEQUENCE</scope>
    <source>
        <strain evidence="3">KIB01</strain>
    </source>
</reference>
<dbReference type="Pfam" id="PF01535">
    <property type="entry name" value="PPR"/>
    <property type="match status" value="6"/>
</dbReference>
<dbReference type="Gene3D" id="1.25.40.10">
    <property type="entry name" value="Tetratricopeptide repeat domain"/>
    <property type="match status" value="5"/>
</dbReference>
<evidence type="ECO:0000313" key="3">
    <source>
        <dbReference type="EMBL" id="KAK2637908.1"/>
    </source>
</evidence>
<feature type="repeat" description="PPR" evidence="2">
    <location>
        <begin position="374"/>
        <end position="408"/>
    </location>
</feature>
<keyword evidence="1" id="KW-0677">Repeat</keyword>
<dbReference type="InterPro" id="IPR002885">
    <property type="entry name" value="PPR_rpt"/>
</dbReference>
<dbReference type="Proteomes" id="UP001280121">
    <property type="component" value="Unassembled WGS sequence"/>
</dbReference>
<accession>A0AAD9WPS0</accession>
<evidence type="ECO:0000313" key="4">
    <source>
        <dbReference type="Proteomes" id="UP001280121"/>
    </source>
</evidence>
<dbReference type="GO" id="GO:0009451">
    <property type="term" value="P:RNA modification"/>
    <property type="evidence" value="ECO:0007669"/>
    <property type="project" value="InterPro"/>
</dbReference>
<dbReference type="InterPro" id="IPR046960">
    <property type="entry name" value="PPR_At4g14850-like_plant"/>
</dbReference>
<sequence>MIIRKQNLFQPPFTLTFTQTLQLKQSHKHYHQPNTSLSLHNHPNNNLEQTKQTHAQIITTHINDSHLNSFPGYNLLISSYIRNNQPITSLKIYAWMRDNGVQVDSFTVPTVLKACSLLQSTQLGKEIHGFAVKNGLDCDVFVSNALIKMYADCGYMVSARLVFDEMSSRDVVSWSTMIGSYHKSRLFDEALNVVREMCFWRVRPSEVAMISMVGLFADIGDIEAGKIMHACVITNSVSEKLGVAMATTLIDMYAKCGDIGSAKRVFDGLDERSVVSWTAMIAGCIRCNMFIEGSRLFVEMLGENVFPTEVTIRSLIIECAFVGGLGVGKFLHAYILRNGFDVSSSVGTALVDMYGKCGEIRSARALFDSMKSKDVMTWSAMISAYAQAHCSDKAFELFVQMKGSQVSPNEVTIVVLLSLCAEAGALDMGKRIHAYAEKQGIDADVILETALVDMYAKCGDIYGAYRLFSEAKGRDICMWNAMMAGYGMHGHCKEAMELFADMERLGVKPNNITFIGLLNACSHAGLVAEGKKLFEKMVRDFGLVPKIEHYGCMVDLLGRAGLLDEAHEMIKSMPLRPNTIVWGALLAASKLHKNPNITEVAARELLEMEPQSWGYNVLMSNIYAEANRWNDVARVRRVMTDTRVSREPGLSSVEVNGSVCEFVTGDTAQTQNLYG</sequence>
<name>A0AAD9WPS0_9ROSI</name>
<dbReference type="Pfam" id="PF13041">
    <property type="entry name" value="PPR_2"/>
    <property type="match status" value="2"/>
</dbReference>
<evidence type="ECO:0000256" key="1">
    <source>
        <dbReference type="ARBA" id="ARBA00022737"/>
    </source>
</evidence>
<dbReference type="GO" id="GO:0003723">
    <property type="term" value="F:RNA binding"/>
    <property type="evidence" value="ECO:0007669"/>
    <property type="project" value="InterPro"/>
</dbReference>
<dbReference type="FunFam" id="1.25.40.10:FF:000427">
    <property type="entry name" value="Pentatricopeptide repeat-containing protein chloroplastic"/>
    <property type="match status" value="1"/>
</dbReference>
<dbReference type="InterPro" id="IPR046848">
    <property type="entry name" value="E_motif"/>
</dbReference>
<feature type="repeat" description="PPR" evidence="2">
    <location>
        <begin position="170"/>
        <end position="204"/>
    </location>
</feature>
<dbReference type="AlphaFoldDB" id="A0AAD9WPS0"/>
<dbReference type="PANTHER" id="PTHR47926">
    <property type="entry name" value="PENTATRICOPEPTIDE REPEAT-CONTAINING PROTEIN"/>
    <property type="match status" value="1"/>
</dbReference>
<evidence type="ECO:0000256" key="2">
    <source>
        <dbReference type="PROSITE-ProRule" id="PRU00708"/>
    </source>
</evidence>
<protein>
    <submittedName>
        <fullName evidence="3">Uncharacterized protein</fullName>
    </submittedName>
</protein>
<dbReference type="FunFam" id="1.25.40.10:FF:000184">
    <property type="entry name" value="Pentatricopeptide repeat-containing protein, chloroplastic"/>
    <property type="match status" value="1"/>
</dbReference>
<dbReference type="Pfam" id="PF20431">
    <property type="entry name" value="E_motif"/>
    <property type="match status" value="1"/>
</dbReference>
<feature type="repeat" description="PPR" evidence="2">
    <location>
        <begin position="475"/>
        <end position="509"/>
    </location>
</feature>
<dbReference type="PANTHER" id="PTHR47926:SF490">
    <property type="entry name" value="REPEAT-LIKE SUPERFAMILY PROTEIN, PUTATIVE-RELATED"/>
    <property type="match status" value="1"/>
</dbReference>
<gene>
    <name evidence="3" type="ORF">Ddye_025703</name>
</gene>
<proteinExistence type="predicted"/>